<proteinExistence type="predicted"/>
<keyword evidence="2" id="KW-1185">Reference proteome</keyword>
<sequence length="82" mass="9647">MKVNTVVPVDINNEFIHNAIIYKISKSLKQYIVHNKPKRKNGKYNNWTNDAKMDSIMIVEEGKRRSFFDEKGKNITNYVTVE</sequence>
<protein>
    <submittedName>
        <fullName evidence="1">Uncharacterized protein</fullName>
    </submittedName>
</protein>
<name>A0A6N9Q0G4_9BACL</name>
<reference evidence="1 2" key="1">
    <citation type="submission" date="2019-01" db="EMBL/GenBank/DDBJ databases">
        <title>Chengkuizengella sp. nov., isolated from deep-sea sediment of East Pacific Ocean.</title>
        <authorList>
            <person name="Yang J."/>
            <person name="Lai Q."/>
            <person name="Shao Z."/>
        </authorList>
    </citation>
    <scope>NUCLEOTIDE SEQUENCE [LARGE SCALE GENOMIC DNA]</scope>
    <source>
        <strain evidence="1 2">YPA3-1-1</strain>
    </source>
</reference>
<dbReference type="Proteomes" id="UP000448943">
    <property type="component" value="Unassembled WGS sequence"/>
</dbReference>
<evidence type="ECO:0000313" key="2">
    <source>
        <dbReference type="Proteomes" id="UP000448943"/>
    </source>
</evidence>
<dbReference type="RefSeq" id="WP_160645407.1">
    <property type="nucleotide sequence ID" value="NZ_SIJB01000016.1"/>
</dbReference>
<dbReference type="EMBL" id="SIJB01000016">
    <property type="protein sequence ID" value="NBI28612.1"/>
    <property type="molecule type" value="Genomic_DNA"/>
</dbReference>
<evidence type="ECO:0000313" key="1">
    <source>
        <dbReference type="EMBL" id="NBI28612.1"/>
    </source>
</evidence>
<accession>A0A6N9Q0G4</accession>
<organism evidence="1 2">
    <name type="scientific">Chengkuizengella marina</name>
    <dbReference type="NCBI Taxonomy" id="2507566"/>
    <lineage>
        <taxon>Bacteria</taxon>
        <taxon>Bacillati</taxon>
        <taxon>Bacillota</taxon>
        <taxon>Bacilli</taxon>
        <taxon>Bacillales</taxon>
        <taxon>Paenibacillaceae</taxon>
        <taxon>Chengkuizengella</taxon>
    </lineage>
</organism>
<comment type="caution">
    <text evidence="1">The sequence shown here is derived from an EMBL/GenBank/DDBJ whole genome shotgun (WGS) entry which is preliminary data.</text>
</comment>
<gene>
    <name evidence="1" type="ORF">ERL59_06555</name>
</gene>
<dbReference type="AlphaFoldDB" id="A0A6N9Q0G4"/>